<proteinExistence type="predicted"/>
<dbReference type="Proteomes" id="UP000198850">
    <property type="component" value="Unassembled WGS sequence"/>
</dbReference>
<keyword evidence="1" id="KW-1133">Transmembrane helix</keyword>
<evidence type="ECO:0000313" key="2">
    <source>
        <dbReference type="EMBL" id="SEA76673.1"/>
    </source>
</evidence>
<feature type="transmembrane region" description="Helical" evidence="1">
    <location>
        <begin position="146"/>
        <end position="169"/>
    </location>
</feature>
<keyword evidence="1" id="KW-0472">Membrane</keyword>
<feature type="transmembrane region" description="Helical" evidence="1">
    <location>
        <begin position="58"/>
        <end position="80"/>
    </location>
</feature>
<dbReference type="AlphaFoldDB" id="A0A1H4DV66"/>
<accession>A0A1H4DV66</accession>
<keyword evidence="1" id="KW-0812">Transmembrane</keyword>
<evidence type="ECO:0000313" key="3">
    <source>
        <dbReference type="Proteomes" id="UP000198850"/>
    </source>
</evidence>
<sequence>MNIEFVLLIIDYFRAIKRRDILSDWVLPLILSILYFILNRTNSQISSTINSLVDNSISLLGVLVGFSIAVITLLITASTANIDEIKKITACRISQYRTVSVFDVMIITYTYSVIMEVFLIIFNLFLSSFNFNNEIYTLKANLIASIDALLILHVLFVTIRNVTNFYFILIKK</sequence>
<dbReference type="EMBL" id="FNRA01000005">
    <property type="protein sequence ID" value="SEA76673.1"/>
    <property type="molecule type" value="Genomic_DNA"/>
</dbReference>
<feature type="transmembrane region" description="Helical" evidence="1">
    <location>
        <begin position="101"/>
        <end position="126"/>
    </location>
</feature>
<protein>
    <submittedName>
        <fullName evidence="2">Uncharacterized protein</fullName>
    </submittedName>
</protein>
<dbReference type="RefSeq" id="WP_090556625.1">
    <property type="nucleotide sequence ID" value="NZ_FNRA01000005.1"/>
</dbReference>
<reference evidence="2 3" key="1">
    <citation type="submission" date="2016-10" db="EMBL/GenBank/DDBJ databases">
        <authorList>
            <person name="de Groot N.N."/>
        </authorList>
    </citation>
    <scope>NUCLEOTIDE SEQUENCE [LARGE SCALE GENOMIC DNA]</scope>
    <source>
        <strain evidence="2 3">DSM 19033</strain>
    </source>
</reference>
<organism evidence="2 3">
    <name type="scientific">Pedobacter hartonius</name>
    <dbReference type="NCBI Taxonomy" id="425514"/>
    <lineage>
        <taxon>Bacteria</taxon>
        <taxon>Pseudomonadati</taxon>
        <taxon>Bacteroidota</taxon>
        <taxon>Sphingobacteriia</taxon>
        <taxon>Sphingobacteriales</taxon>
        <taxon>Sphingobacteriaceae</taxon>
        <taxon>Pedobacter</taxon>
    </lineage>
</organism>
<keyword evidence="3" id="KW-1185">Reference proteome</keyword>
<dbReference type="STRING" id="425514.SAMN05443550_105121"/>
<evidence type="ECO:0000256" key="1">
    <source>
        <dbReference type="SAM" id="Phobius"/>
    </source>
</evidence>
<gene>
    <name evidence="2" type="ORF">SAMN05443550_105121</name>
</gene>
<feature type="transmembrane region" description="Helical" evidence="1">
    <location>
        <begin position="21"/>
        <end position="38"/>
    </location>
</feature>
<dbReference type="OrthoDB" id="1440137at2"/>
<name>A0A1H4DV66_9SPHI</name>